<evidence type="ECO:0000313" key="3">
    <source>
        <dbReference type="EMBL" id="CAD9202128.1"/>
    </source>
</evidence>
<feature type="compositionally biased region" description="Low complexity" evidence="1">
    <location>
        <begin position="1"/>
        <end position="34"/>
    </location>
</feature>
<dbReference type="Pfam" id="PF07386">
    <property type="entry name" value="DUF1499"/>
    <property type="match status" value="1"/>
</dbReference>
<dbReference type="PANTHER" id="PTHR34801:SF2">
    <property type="entry name" value="EXPRESSED PROTEIN"/>
    <property type="match status" value="1"/>
</dbReference>
<gene>
    <name evidence="2" type="ORF">TCHU04912_LOCUS4360</name>
    <name evidence="3" type="ORF">TCHU04912_LOCUS4361</name>
</gene>
<dbReference type="AlphaFoldDB" id="A0A6U1F529"/>
<evidence type="ECO:0008006" key="4">
    <source>
        <dbReference type="Google" id="ProtNLM"/>
    </source>
</evidence>
<dbReference type="InterPro" id="IPR010865">
    <property type="entry name" value="DUF1499"/>
</dbReference>
<organism evidence="3">
    <name type="scientific">Tetraselmis chuii</name>
    <dbReference type="NCBI Taxonomy" id="63592"/>
    <lineage>
        <taxon>Eukaryota</taxon>
        <taxon>Viridiplantae</taxon>
        <taxon>Chlorophyta</taxon>
        <taxon>core chlorophytes</taxon>
        <taxon>Chlorodendrophyceae</taxon>
        <taxon>Chlorodendrales</taxon>
        <taxon>Chlorodendraceae</taxon>
        <taxon>Tetraselmis</taxon>
    </lineage>
</organism>
<dbReference type="EMBL" id="HBGG01008653">
    <property type="protein sequence ID" value="CAD9202127.1"/>
    <property type="molecule type" value="Transcribed_RNA"/>
</dbReference>
<dbReference type="EMBL" id="HBGG01008654">
    <property type="protein sequence ID" value="CAD9202128.1"/>
    <property type="molecule type" value="Transcribed_RNA"/>
</dbReference>
<feature type="region of interest" description="Disordered" evidence="1">
    <location>
        <begin position="1"/>
        <end position="62"/>
    </location>
</feature>
<evidence type="ECO:0000256" key="1">
    <source>
        <dbReference type="SAM" id="MobiDB-lite"/>
    </source>
</evidence>
<protein>
    <recommendedName>
        <fullName evidence="4">DUF1499 domain-containing protein</fullName>
    </recommendedName>
</protein>
<evidence type="ECO:0000313" key="2">
    <source>
        <dbReference type="EMBL" id="CAD9202127.1"/>
    </source>
</evidence>
<dbReference type="PANTHER" id="PTHR34801">
    <property type="entry name" value="EXPRESSED PROTEIN"/>
    <property type="match status" value="1"/>
</dbReference>
<name>A0A6U1F529_9CHLO</name>
<proteinExistence type="predicted"/>
<reference evidence="3" key="1">
    <citation type="submission" date="2021-01" db="EMBL/GenBank/DDBJ databases">
        <authorList>
            <person name="Corre E."/>
            <person name="Pelletier E."/>
            <person name="Niang G."/>
            <person name="Scheremetjew M."/>
            <person name="Finn R."/>
            <person name="Kale V."/>
            <person name="Holt S."/>
            <person name="Cochrane G."/>
            <person name="Meng A."/>
            <person name="Brown T."/>
            <person name="Cohen L."/>
        </authorList>
    </citation>
    <scope>NUCLEOTIDE SEQUENCE</scope>
    <source>
        <strain evidence="3">PLY429</strain>
    </source>
</reference>
<accession>A0A6U1F529</accession>
<sequence>MSSSSASAMASKPSVLAPRRATPASRRSCTRSAALIVRASKNDHNQQSQKENAARQPAQSSRRELMLNSTGMFTLGALLNIGAAPRPNTVGLQEFNGVKTLGLCPPNPNCISTAEEMNDPAHYVPQWTYNPEEGRGKKKAISQKEAMEELKEVVESIRPDKYTPKVVKQTDDYLYAEFESPTFGFIDDVEFYFPGGKRDLVEYRSASRIGDSDFDINRKRIKAIREALQKKGWKSIGY</sequence>